<keyword evidence="2" id="KW-0238">DNA-binding</keyword>
<dbReference type="InterPro" id="IPR037923">
    <property type="entry name" value="HTH-like"/>
</dbReference>
<dbReference type="SUPFAM" id="SSF51215">
    <property type="entry name" value="Regulatory protein AraC"/>
    <property type="match status" value="1"/>
</dbReference>
<feature type="domain" description="HTH araC/xylS-type" evidence="5">
    <location>
        <begin position="190"/>
        <end position="288"/>
    </location>
</feature>
<dbReference type="Pfam" id="PF02311">
    <property type="entry name" value="AraC_binding"/>
    <property type="match status" value="1"/>
</dbReference>
<dbReference type="Gene3D" id="1.10.10.60">
    <property type="entry name" value="Homeodomain-like"/>
    <property type="match status" value="1"/>
</dbReference>
<gene>
    <name evidence="6" type="ORF">H7B67_13130</name>
</gene>
<dbReference type="InterPro" id="IPR009057">
    <property type="entry name" value="Homeodomain-like_sf"/>
</dbReference>
<dbReference type="AlphaFoldDB" id="A0A841SY05"/>
<organism evidence="6 7">
    <name type="scientific">Cohnella thailandensis</name>
    <dbReference type="NCBI Taxonomy" id="557557"/>
    <lineage>
        <taxon>Bacteria</taxon>
        <taxon>Bacillati</taxon>
        <taxon>Bacillota</taxon>
        <taxon>Bacilli</taxon>
        <taxon>Bacillales</taxon>
        <taxon>Paenibacillaceae</taxon>
        <taxon>Cohnella</taxon>
    </lineage>
</organism>
<protein>
    <submittedName>
        <fullName evidence="6">Helix-turn-helix transcriptional regulator</fullName>
    </submittedName>
</protein>
<evidence type="ECO:0000256" key="3">
    <source>
        <dbReference type="ARBA" id="ARBA00023163"/>
    </source>
</evidence>
<accession>A0A841SY05</accession>
<dbReference type="SMART" id="SM00342">
    <property type="entry name" value="HTH_ARAC"/>
    <property type="match status" value="1"/>
</dbReference>
<dbReference type="InterPro" id="IPR018060">
    <property type="entry name" value="HTH_AraC"/>
</dbReference>
<feature type="compositionally biased region" description="Basic and acidic residues" evidence="4">
    <location>
        <begin position="281"/>
        <end position="290"/>
    </location>
</feature>
<sequence>MTVHRPIWLTPGSLFFTPELPICVNRAEESFQLQEHAHDFIEICIVAEGDGEHYIGGTHFKVAKGDLFYIPVGVSHVFRPRAASPKGRLSVYNCIFTREYLEGAFGAFPLEPDIPSFYEELERQGRWLAVRDSNGEAGRLLQRLYLESSERTTGYSALLHSGLIELLVLLRRLDRVRSAAPFPTGGSGIRELLERIERDCAGGVRAGELAAEMGISVRQLQRTVRGASGMSLTEYVQNARIKECCRLLGETSDKIGSIAAAVGYQDLKFFNRLFKERTGMTPSEYRERSRPSSGATGRAL</sequence>
<keyword evidence="7" id="KW-1185">Reference proteome</keyword>
<keyword evidence="1" id="KW-0805">Transcription regulation</keyword>
<dbReference type="EMBL" id="JACJVQ010000008">
    <property type="protein sequence ID" value="MBB6635058.1"/>
    <property type="molecule type" value="Genomic_DNA"/>
</dbReference>
<dbReference type="RefSeq" id="WP_185120270.1">
    <property type="nucleotide sequence ID" value="NZ_JACJVQ010000008.1"/>
</dbReference>
<dbReference type="PRINTS" id="PR00032">
    <property type="entry name" value="HTHARAC"/>
</dbReference>
<keyword evidence="3" id="KW-0804">Transcription</keyword>
<dbReference type="SUPFAM" id="SSF46689">
    <property type="entry name" value="Homeodomain-like"/>
    <property type="match status" value="1"/>
</dbReference>
<name>A0A841SY05_9BACL</name>
<dbReference type="GO" id="GO:0043565">
    <property type="term" value="F:sequence-specific DNA binding"/>
    <property type="evidence" value="ECO:0007669"/>
    <property type="project" value="InterPro"/>
</dbReference>
<dbReference type="InterPro" id="IPR014710">
    <property type="entry name" value="RmlC-like_jellyroll"/>
</dbReference>
<evidence type="ECO:0000313" key="6">
    <source>
        <dbReference type="EMBL" id="MBB6635058.1"/>
    </source>
</evidence>
<dbReference type="Pfam" id="PF12833">
    <property type="entry name" value="HTH_18"/>
    <property type="match status" value="1"/>
</dbReference>
<dbReference type="PROSITE" id="PS01124">
    <property type="entry name" value="HTH_ARAC_FAMILY_2"/>
    <property type="match status" value="1"/>
</dbReference>
<evidence type="ECO:0000313" key="7">
    <source>
        <dbReference type="Proteomes" id="UP000535838"/>
    </source>
</evidence>
<dbReference type="InterPro" id="IPR020449">
    <property type="entry name" value="Tscrpt_reg_AraC-type_HTH"/>
</dbReference>
<evidence type="ECO:0000256" key="1">
    <source>
        <dbReference type="ARBA" id="ARBA00023015"/>
    </source>
</evidence>
<reference evidence="6 7" key="1">
    <citation type="submission" date="2020-08" db="EMBL/GenBank/DDBJ databases">
        <title>Cohnella phylogeny.</title>
        <authorList>
            <person name="Dunlap C."/>
        </authorList>
    </citation>
    <scope>NUCLEOTIDE SEQUENCE [LARGE SCALE GENOMIC DNA]</scope>
    <source>
        <strain evidence="6 7">DSM 25241</strain>
    </source>
</reference>
<dbReference type="PANTHER" id="PTHR43280">
    <property type="entry name" value="ARAC-FAMILY TRANSCRIPTIONAL REGULATOR"/>
    <property type="match status" value="1"/>
</dbReference>
<evidence type="ECO:0000259" key="5">
    <source>
        <dbReference type="PROSITE" id="PS01124"/>
    </source>
</evidence>
<evidence type="ECO:0000256" key="4">
    <source>
        <dbReference type="SAM" id="MobiDB-lite"/>
    </source>
</evidence>
<comment type="caution">
    <text evidence="6">The sequence shown here is derived from an EMBL/GenBank/DDBJ whole genome shotgun (WGS) entry which is preliminary data.</text>
</comment>
<dbReference type="GO" id="GO:0003700">
    <property type="term" value="F:DNA-binding transcription factor activity"/>
    <property type="evidence" value="ECO:0007669"/>
    <property type="project" value="InterPro"/>
</dbReference>
<feature type="region of interest" description="Disordered" evidence="4">
    <location>
        <begin position="281"/>
        <end position="300"/>
    </location>
</feature>
<dbReference type="InterPro" id="IPR003313">
    <property type="entry name" value="AraC-bd"/>
</dbReference>
<dbReference type="Gene3D" id="2.60.120.10">
    <property type="entry name" value="Jelly Rolls"/>
    <property type="match status" value="1"/>
</dbReference>
<evidence type="ECO:0000256" key="2">
    <source>
        <dbReference type="ARBA" id="ARBA00023125"/>
    </source>
</evidence>
<dbReference type="Proteomes" id="UP000535838">
    <property type="component" value="Unassembled WGS sequence"/>
</dbReference>
<proteinExistence type="predicted"/>
<dbReference type="PANTHER" id="PTHR43280:SF2">
    <property type="entry name" value="HTH-TYPE TRANSCRIPTIONAL REGULATOR EXSA"/>
    <property type="match status" value="1"/>
</dbReference>